<dbReference type="PANTHER" id="PTHR11727:SF7">
    <property type="entry name" value="DIMETHYLADENOSINE TRANSFERASE-RELATED"/>
    <property type="match status" value="1"/>
</dbReference>
<dbReference type="PROSITE" id="PS51689">
    <property type="entry name" value="SAM_RNA_A_N6_MT"/>
    <property type="match status" value="1"/>
</dbReference>
<dbReference type="CDD" id="cd02440">
    <property type="entry name" value="AdoMet_MTases"/>
    <property type="match status" value="1"/>
</dbReference>
<gene>
    <name evidence="7 10" type="primary">ksgA</name>
    <name evidence="7" type="synonym">rsmA</name>
    <name evidence="10" type="ORF">EMUCRT_0200</name>
</gene>
<feature type="domain" description="Ribosomal RNA adenine methylase transferase N-terminal" evidence="9">
    <location>
        <begin position="23"/>
        <end position="195"/>
    </location>
</feature>
<keyword evidence="3 7" id="KW-0489">Methyltransferase</keyword>
<feature type="binding site" evidence="7 8">
    <location>
        <position position="65"/>
    </location>
    <ligand>
        <name>S-adenosyl-L-methionine</name>
        <dbReference type="ChEBI" id="CHEBI:59789"/>
    </ligand>
</feature>
<comment type="caution">
    <text evidence="10">The sequence shown here is derived from an EMBL/GenBank/DDBJ whole genome shotgun (WGS) entry which is preliminary data.</text>
</comment>
<dbReference type="EC" id="2.1.1.182" evidence="7"/>
<dbReference type="InterPro" id="IPR020598">
    <property type="entry name" value="rRNA_Ade_methylase_Trfase_N"/>
</dbReference>
<evidence type="ECO:0000256" key="7">
    <source>
        <dbReference type="HAMAP-Rule" id="MF_00607"/>
    </source>
</evidence>
<dbReference type="EMBL" id="LANU01000001">
    <property type="protein sequence ID" value="KJV66011.1"/>
    <property type="molecule type" value="Genomic_DNA"/>
</dbReference>
<dbReference type="NCBIfam" id="TIGR00755">
    <property type="entry name" value="ksgA"/>
    <property type="match status" value="1"/>
</dbReference>
<reference evidence="10 11" key="1">
    <citation type="submission" date="2015-02" db="EMBL/GenBank/DDBJ databases">
        <title>Genome Sequencing of Rickettsiales.</title>
        <authorList>
            <person name="Daugherty S.C."/>
            <person name="Su Q."/>
            <person name="Abolude K."/>
            <person name="Beier-Sexton M."/>
            <person name="Carlyon J.A."/>
            <person name="Carter R."/>
            <person name="Day N.P."/>
            <person name="Dumler S.J."/>
            <person name="Dyachenko V."/>
            <person name="Godinez A."/>
            <person name="Kurtti T.J."/>
            <person name="Lichay M."/>
            <person name="Mullins K.E."/>
            <person name="Ott S."/>
            <person name="Pappas-Brown V."/>
            <person name="Paris D.H."/>
            <person name="Patel P."/>
            <person name="Richards A.L."/>
            <person name="Sadzewicz L."/>
            <person name="Sears K."/>
            <person name="Seidman D."/>
            <person name="Sengamalay N."/>
            <person name="Stenos J."/>
            <person name="Tallon L.J."/>
            <person name="Vincent G."/>
            <person name="Fraser C.M."/>
            <person name="Munderloh U."/>
            <person name="Dunning-Hotopp J.C."/>
        </authorList>
    </citation>
    <scope>NUCLEOTIDE SEQUENCE [LARGE SCALE GENOMIC DNA]</scope>
    <source>
        <strain evidence="10 11">EmCRT</strain>
    </source>
</reference>
<evidence type="ECO:0000256" key="2">
    <source>
        <dbReference type="ARBA" id="ARBA00022552"/>
    </source>
</evidence>
<keyword evidence="6 7" id="KW-0694">RNA-binding</keyword>
<dbReference type="PROSITE" id="PS01131">
    <property type="entry name" value="RRNA_A_DIMETH"/>
    <property type="match status" value="1"/>
</dbReference>
<dbReference type="InterPro" id="IPR020596">
    <property type="entry name" value="rRNA_Ade_Mease_Trfase_CS"/>
</dbReference>
<dbReference type="RefSeq" id="WP_045804588.1">
    <property type="nucleotide sequence ID" value="NZ_LANU01000001.1"/>
</dbReference>
<evidence type="ECO:0000256" key="3">
    <source>
        <dbReference type="ARBA" id="ARBA00022603"/>
    </source>
</evidence>
<dbReference type="Pfam" id="PF00398">
    <property type="entry name" value="RrnaAD"/>
    <property type="match status" value="1"/>
</dbReference>
<dbReference type="HAMAP" id="MF_00607">
    <property type="entry name" value="16SrRNA_methyltr_A"/>
    <property type="match status" value="1"/>
</dbReference>
<name>A0A0F3NE27_9RICK</name>
<keyword evidence="4 7" id="KW-0808">Transferase</keyword>
<sequence>MHNLNKINPKKELSQCFISSTNITDKIVNYAGNISDYSIIEIGPGLGTMTYSILNQNPKKLISIEKDSRLLPIHEKIVKEYQGKYEFILSDALNIDLRNIVEPPVKVIANLPYHIATPLLIKWIDYINFFTSFTLMFQKEVADRIVAQPNSKSYGILSILIQLLSNTYKMEDFAPEIFSPQPKVMSSVINIIVLSEPRFHVNHNKLFQVLKTTFSERRKMIRSTLKKLTHNADEILQSLNIANNLRPENLSIEQFCKIASYI</sequence>
<dbReference type="GO" id="GO:0005829">
    <property type="term" value="C:cytosol"/>
    <property type="evidence" value="ECO:0007669"/>
    <property type="project" value="TreeGrafter"/>
</dbReference>
<evidence type="ECO:0000313" key="11">
    <source>
        <dbReference type="Proteomes" id="UP000033546"/>
    </source>
</evidence>
<evidence type="ECO:0000313" key="10">
    <source>
        <dbReference type="EMBL" id="KJV66011.1"/>
    </source>
</evidence>
<dbReference type="SMART" id="SM00650">
    <property type="entry name" value="rADc"/>
    <property type="match status" value="1"/>
</dbReference>
<dbReference type="FunFam" id="1.10.8.100:FF:000001">
    <property type="entry name" value="Ribosomal RNA small subunit methyltransferase A"/>
    <property type="match status" value="1"/>
</dbReference>
<dbReference type="InterPro" id="IPR011530">
    <property type="entry name" value="rRNA_adenine_dimethylase"/>
</dbReference>
<keyword evidence="5 7" id="KW-0949">S-adenosyl-L-methionine</keyword>
<dbReference type="AlphaFoldDB" id="A0A0F3NE27"/>
<evidence type="ECO:0000256" key="6">
    <source>
        <dbReference type="ARBA" id="ARBA00022884"/>
    </source>
</evidence>
<accession>A0A0F3NE27</accession>
<comment type="similarity">
    <text evidence="7">Belongs to the class I-like SAM-binding methyltransferase superfamily. rRNA adenine N(6)-methyltransferase family. RsmA subfamily.</text>
</comment>
<comment type="subcellular location">
    <subcellularLocation>
        <location evidence="7">Cytoplasm</location>
    </subcellularLocation>
</comment>
<dbReference type="Proteomes" id="UP000033546">
    <property type="component" value="Unassembled WGS sequence"/>
</dbReference>
<protein>
    <recommendedName>
        <fullName evidence="7">Ribosomal RNA small subunit methyltransferase A</fullName>
        <ecNumber evidence="7">2.1.1.182</ecNumber>
    </recommendedName>
    <alternativeName>
        <fullName evidence="7">16S rRNA (adenine(1518)-N(6)/adenine(1519)-N(6))-dimethyltransferase</fullName>
    </alternativeName>
    <alternativeName>
        <fullName evidence="7">16S rRNA dimethyladenosine transferase</fullName>
    </alternativeName>
    <alternativeName>
        <fullName evidence="7">16S rRNA dimethylase</fullName>
    </alternativeName>
    <alternativeName>
        <fullName evidence="7">S-adenosylmethionine-6-N', N'-adenosyl(rRNA) dimethyltransferase</fullName>
    </alternativeName>
</protein>
<comment type="catalytic activity">
    <reaction evidence="7">
        <text>adenosine(1518)/adenosine(1519) in 16S rRNA + 4 S-adenosyl-L-methionine = N(6)-dimethyladenosine(1518)/N(6)-dimethyladenosine(1519) in 16S rRNA + 4 S-adenosyl-L-homocysteine + 4 H(+)</text>
        <dbReference type="Rhea" id="RHEA:19609"/>
        <dbReference type="Rhea" id="RHEA-COMP:10232"/>
        <dbReference type="Rhea" id="RHEA-COMP:10233"/>
        <dbReference type="ChEBI" id="CHEBI:15378"/>
        <dbReference type="ChEBI" id="CHEBI:57856"/>
        <dbReference type="ChEBI" id="CHEBI:59789"/>
        <dbReference type="ChEBI" id="CHEBI:74411"/>
        <dbReference type="ChEBI" id="CHEBI:74493"/>
        <dbReference type="EC" id="2.1.1.182"/>
    </reaction>
</comment>
<feature type="binding site" evidence="7 8">
    <location>
        <position position="43"/>
    </location>
    <ligand>
        <name>S-adenosyl-L-methionine</name>
        <dbReference type="ChEBI" id="CHEBI:59789"/>
    </ligand>
</feature>
<dbReference type="GO" id="GO:0003723">
    <property type="term" value="F:RNA binding"/>
    <property type="evidence" value="ECO:0007669"/>
    <property type="project" value="UniProtKB-UniRule"/>
</dbReference>
<keyword evidence="2 7" id="KW-0698">rRNA processing</keyword>
<evidence type="ECO:0000256" key="1">
    <source>
        <dbReference type="ARBA" id="ARBA00022490"/>
    </source>
</evidence>
<dbReference type="GO" id="GO:0052908">
    <property type="term" value="F:16S rRNA (adenine(1518)-N(6)/adenine(1519)-N(6))-dimethyltransferase activity"/>
    <property type="evidence" value="ECO:0007669"/>
    <property type="project" value="UniProtKB-EC"/>
</dbReference>
<dbReference type="Gene3D" id="1.10.8.100">
    <property type="entry name" value="Ribosomal RNA adenine dimethylase-like, domain 2"/>
    <property type="match status" value="1"/>
</dbReference>
<dbReference type="Gene3D" id="3.40.50.150">
    <property type="entry name" value="Vaccinia Virus protein VP39"/>
    <property type="match status" value="1"/>
</dbReference>
<evidence type="ECO:0000259" key="9">
    <source>
        <dbReference type="SMART" id="SM00650"/>
    </source>
</evidence>
<evidence type="ECO:0000256" key="4">
    <source>
        <dbReference type="ARBA" id="ARBA00022679"/>
    </source>
</evidence>
<comment type="function">
    <text evidence="7">Specifically dimethylates two adjacent adenosines (A1518 and A1519) in the loop of a conserved hairpin near the 3'-end of 16S rRNA in the 30S particle. May play a critical role in biogenesis of 30S subunits.</text>
</comment>
<dbReference type="InterPro" id="IPR023165">
    <property type="entry name" value="rRNA_Ade_diMease-like_C"/>
</dbReference>
<evidence type="ECO:0000256" key="5">
    <source>
        <dbReference type="ARBA" id="ARBA00022691"/>
    </source>
</evidence>
<evidence type="ECO:0000256" key="8">
    <source>
        <dbReference type="PROSITE-ProRule" id="PRU01026"/>
    </source>
</evidence>
<dbReference type="PATRIC" id="fig|1359167.3.peg.192"/>
<feature type="binding site" evidence="7 8">
    <location>
        <position position="91"/>
    </location>
    <ligand>
        <name>S-adenosyl-L-methionine</name>
        <dbReference type="ChEBI" id="CHEBI:59789"/>
    </ligand>
</feature>
<comment type="caution">
    <text evidence="7 8">Lacks conserved residue(s) required for the propagation of feature annotation.</text>
</comment>
<dbReference type="PANTHER" id="PTHR11727">
    <property type="entry name" value="DIMETHYLADENOSINE TRANSFERASE"/>
    <property type="match status" value="1"/>
</dbReference>
<proteinExistence type="inferred from homology"/>
<feature type="binding site" evidence="7 8">
    <location>
        <position position="18"/>
    </location>
    <ligand>
        <name>S-adenosyl-L-methionine</name>
        <dbReference type="ChEBI" id="CHEBI:59789"/>
    </ligand>
</feature>
<dbReference type="SUPFAM" id="SSF53335">
    <property type="entry name" value="S-adenosyl-L-methionine-dependent methyltransferases"/>
    <property type="match status" value="1"/>
</dbReference>
<feature type="binding site" evidence="7 8">
    <location>
        <position position="110"/>
    </location>
    <ligand>
        <name>S-adenosyl-L-methionine</name>
        <dbReference type="ChEBI" id="CHEBI:59789"/>
    </ligand>
</feature>
<keyword evidence="1 7" id="KW-0963">Cytoplasm</keyword>
<dbReference type="InterPro" id="IPR029063">
    <property type="entry name" value="SAM-dependent_MTases_sf"/>
</dbReference>
<organism evidence="10 11">
    <name type="scientific">Ehrlichia cf. muris str. EmCRT</name>
    <dbReference type="NCBI Taxonomy" id="1359167"/>
    <lineage>
        <taxon>Bacteria</taxon>
        <taxon>Pseudomonadati</taxon>
        <taxon>Pseudomonadota</taxon>
        <taxon>Alphaproteobacteria</taxon>
        <taxon>Rickettsiales</taxon>
        <taxon>Anaplasmataceae</taxon>
        <taxon>Ehrlichia</taxon>
    </lineage>
</organism>
<dbReference type="InterPro" id="IPR001737">
    <property type="entry name" value="KsgA/Erm"/>
</dbReference>